<accession>A0A212RAX4</accession>
<evidence type="ECO:0000313" key="9">
    <source>
        <dbReference type="EMBL" id="SNB69334.1"/>
    </source>
</evidence>
<evidence type="ECO:0000313" key="10">
    <source>
        <dbReference type="Proteomes" id="UP000197025"/>
    </source>
</evidence>
<dbReference type="RefSeq" id="WP_159461697.1">
    <property type="nucleotide sequence ID" value="NZ_FYEK01000041.1"/>
</dbReference>
<gene>
    <name evidence="9" type="ORF">SAMN02746019_00015440</name>
</gene>
<dbReference type="InParanoid" id="A0A212RAX4"/>
<dbReference type="GO" id="GO:0046872">
    <property type="term" value="F:metal ion binding"/>
    <property type="evidence" value="ECO:0007669"/>
    <property type="project" value="UniProtKB-KW"/>
</dbReference>
<reference evidence="10" key="1">
    <citation type="submission" date="2017-06" db="EMBL/GenBank/DDBJ databases">
        <authorList>
            <person name="Varghese N."/>
            <person name="Submissions S."/>
        </authorList>
    </citation>
    <scope>NUCLEOTIDE SEQUENCE [LARGE SCALE GENOMIC DNA]</scope>
    <source>
        <strain evidence="10">JAD2</strain>
    </source>
</reference>
<keyword evidence="5" id="KW-1015">Disulfide bond</keyword>
<name>A0A212RAX4_9CHLR</name>
<keyword evidence="7" id="KW-1133">Transmembrane helix</keyword>
<keyword evidence="3" id="KW-0408">Iron</keyword>
<evidence type="ECO:0000256" key="3">
    <source>
        <dbReference type="ARBA" id="ARBA00023004"/>
    </source>
</evidence>
<evidence type="ECO:0000256" key="6">
    <source>
        <dbReference type="ARBA" id="ARBA00034078"/>
    </source>
</evidence>
<dbReference type="InterPro" id="IPR005805">
    <property type="entry name" value="Rieske_Fe-S_prot_C"/>
</dbReference>
<evidence type="ECO:0000259" key="8">
    <source>
        <dbReference type="PROSITE" id="PS51296"/>
    </source>
</evidence>
<evidence type="ECO:0000256" key="4">
    <source>
        <dbReference type="ARBA" id="ARBA00023014"/>
    </source>
</evidence>
<dbReference type="InterPro" id="IPR014349">
    <property type="entry name" value="Rieske_Fe-S_prot"/>
</dbReference>
<dbReference type="GO" id="GO:0051537">
    <property type="term" value="F:2 iron, 2 sulfur cluster binding"/>
    <property type="evidence" value="ECO:0007669"/>
    <property type="project" value="UniProtKB-KW"/>
</dbReference>
<organism evidence="9 10">
    <name type="scientific">Thermoflexus hugenholtzii JAD2</name>
    <dbReference type="NCBI Taxonomy" id="877466"/>
    <lineage>
        <taxon>Bacteria</taxon>
        <taxon>Bacillati</taxon>
        <taxon>Chloroflexota</taxon>
        <taxon>Thermoflexia</taxon>
        <taxon>Thermoflexales</taxon>
        <taxon>Thermoflexaceae</taxon>
        <taxon>Thermoflexus</taxon>
    </lineage>
</organism>
<dbReference type="GO" id="GO:0004497">
    <property type="term" value="F:monooxygenase activity"/>
    <property type="evidence" value="ECO:0007669"/>
    <property type="project" value="UniProtKB-ARBA"/>
</dbReference>
<keyword evidence="7" id="KW-0472">Membrane</keyword>
<protein>
    <submittedName>
        <fullName evidence="9">Cytochrome b6-f complex iron-sulfur subunit</fullName>
    </submittedName>
</protein>
<dbReference type="Proteomes" id="UP000197025">
    <property type="component" value="Unassembled WGS sequence"/>
</dbReference>
<dbReference type="PANTHER" id="PTHR10134">
    <property type="entry name" value="CYTOCHROME B-C1 COMPLEX SUBUNIT RIESKE, MITOCHONDRIAL"/>
    <property type="match status" value="1"/>
</dbReference>
<dbReference type="SUPFAM" id="SSF50022">
    <property type="entry name" value="ISP domain"/>
    <property type="match status" value="1"/>
</dbReference>
<evidence type="ECO:0000256" key="7">
    <source>
        <dbReference type="SAM" id="Phobius"/>
    </source>
</evidence>
<dbReference type="Pfam" id="PF00355">
    <property type="entry name" value="Rieske"/>
    <property type="match status" value="1"/>
</dbReference>
<evidence type="ECO:0000256" key="2">
    <source>
        <dbReference type="ARBA" id="ARBA00022723"/>
    </source>
</evidence>
<dbReference type="InterPro" id="IPR017941">
    <property type="entry name" value="Rieske_2Fe-2S"/>
</dbReference>
<dbReference type="Gene3D" id="2.102.10.10">
    <property type="entry name" value="Rieske [2Fe-2S] iron-sulphur domain"/>
    <property type="match status" value="1"/>
</dbReference>
<dbReference type="InterPro" id="IPR036922">
    <property type="entry name" value="Rieske_2Fe-2S_sf"/>
</dbReference>
<keyword evidence="4" id="KW-0411">Iron-sulfur</keyword>
<comment type="cofactor">
    <cofactor evidence="6">
        <name>[2Fe-2S] cluster</name>
        <dbReference type="ChEBI" id="CHEBI:190135"/>
    </cofactor>
</comment>
<feature type="domain" description="Rieske" evidence="8">
    <location>
        <begin position="58"/>
        <end position="151"/>
    </location>
</feature>
<dbReference type="GO" id="GO:0016705">
    <property type="term" value="F:oxidoreductase activity, acting on paired donors, with incorporation or reduction of molecular oxygen"/>
    <property type="evidence" value="ECO:0007669"/>
    <property type="project" value="UniProtKB-ARBA"/>
</dbReference>
<dbReference type="PRINTS" id="PR00162">
    <property type="entry name" value="RIESKE"/>
</dbReference>
<dbReference type="GO" id="GO:0016020">
    <property type="term" value="C:membrane"/>
    <property type="evidence" value="ECO:0007669"/>
    <property type="project" value="InterPro"/>
</dbReference>
<proteinExistence type="predicted"/>
<evidence type="ECO:0000256" key="1">
    <source>
        <dbReference type="ARBA" id="ARBA00022714"/>
    </source>
</evidence>
<dbReference type="AlphaFoldDB" id="A0A212RAX4"/>
<evidence type="ECO:0000256" key="5">
    <source>
        <dbReference type="ARBA" id="ARBA00023157"/>
    </source>
</evidence>
<dbReference type="EMBL" id="FYEK01000041">
    <property type="protein sequence ID" value="SNB69334.1"/>
    <property type="molecule type" value="Genomic_DNA"/>
</dbReference>
<dbReference type="OrthoDB" id="9767869at2"/>
<keyword evidence="7" id="KW-0812">Transmembrane</keyword>
<feature type="transmembrane region" description="Helical" evidence="7">
    <location>
        <begin position="23"/>
        <end position="45"/>
    </location>
</feature>
<sequence length="189" mass="20481">MAEAQAIPTAAAPGITRREFLTYVWAASMALFMAELGGVSVLFALPRFKVGEFGGVFPFGRAGDVLPKVGEGPKEFPEAKIWLVNTEKGILAIYKVCTHLGCLYKWVPSNFRFECPCHGSKFQLDGTFIEGPAPRDLDRFVIYLKDASGRVVAQTDPEGNPLPVPDPNLTIEVDTGQKILGKPAVKGQA</sequence>
<dbReference type="PROSITE" id="PS51296">
    <property type="entry name" value="RIESKE"/>
    <property type="match status" value="1"/>
</dbReference>
<keyword evidence="1" id="KW-0001">2Fe-2S</keyword>
<keyword evidence="10" id="KW-1185">Reference proteome</keyword>
<keyword evidence="2" id="KW-0479">Metal-binding</keyword>